<evidence type="ECO:0000256" key="1">
    <source>
        <dbReference type="SAM" id="MobiDB-lite"/>
    </source>
</evidence>
<feature type="compositionally biased region" description="Polar residues" evidence="1">
    <location>
        <begin position="1"/>
        <end position="11"/>
    </location>
</feature>
<evidence type="ECO:0000313" key="3">
    <source>
        <dbReference type="EMBL" id="KAB7889795.1"/>
    </source>
</evidence>
<dbReference type="RefSeq" id="WP_152190775.1">
    <property type="nucleotide sequence ID" value="NZ_WFKI01000001.1"/>
</dbReference>
<evidence type="ECO:0000313" key="2">
    <source>
        <dbReference type="EMBL" id="KAB7886119.1"/>
    </source>
</evidence>
<feature type="region of interest" description="Disordered" evidence="1">
    <location>
        <begin position="1"/>
        <end position="21"/>
    </location>
</feature>
<evidence type="ECO:0000313" key="5">
    <source>
        <dbReference type="Proteomes" id="UP000472839"/>
    </source>
</evidence>
<dbReference type="Proteomes" id="UP000472839">
    <property type="component" value="Unassembled WGS sequence"/>
</dbReference>
<dbReference type="Proteomes" id="UP000461010">
    <property type="component" value="Unassembled WGS sequence"/>
</dbReference>
<sequence>MSRKNTSSVDTTEGDKIARKSREIKNAIPVSFDHKKADEQVINARKGANVALAKAKAKKKAKMAKASKKKNKK</sequence>
<dbReference type="AlphaFoldDB" id="A0A6L4WQ17"/>
<accession>A0A6L4WQ17</accession>
<gene>
    <name evidence="3" type="ORF">GBG18_10140</name>
    <name evidence="2" type="ORF">GBG19_12910</name>
</gene>
<organism evidence="2 5">
    <name type="scientific">Poseidonibacter ostreae</name>
    <dbReference type="NCBI Taxonomy" id="2654171"/>
    <lineage>
        <taxon>Bacteria</taxon>
        <taxon>Pseudomonadati</taxon>
        <taxon>Campylobacterota</taxon>
        <taxon>Epsilonproteobacteria</taxon>
        <taxon>Campylobacterales</taxon>
        <taxon>Arcobacteraceae</taxon>
        <taxon>Poseidonibacter</taxon>
    </lineage>
</organism>
<protein>
    <submittedName>
        <fullName evidence="2">Uncharacterized protein</fullName>
    </submittedName>
</protein>
<dbReference type="EMBL" id="WFKJ01000031">
    <property type="protein sequence ID" value="KAB7889795.1"/>
    <property type="molecule type" value="Genomic_DNA"/>
</dbReference>
<proteinExistence type="predicted"/>
<name>A0A6L4WQ17_9BACT</name>
<dbReference type="EMBL" id="WFKK01000046">
    <property type="protein sequence ID" value="KAB7886119.1"/>
    <property type="molecule type" value="Genomic_DNA"/>
</dbReference>
<reference evidence="4 5" key="1">
    <citation type="submission" date="2019-10" db="EMBL/GenBank/DDBJ databases">
        <title>Poseidonibacter ostreae sp. nov., isolated from the gut of the Ostrea denselamellosa.</title>
        <authorList>
            <person name="Choi A."/>
        </authorList>
    </citation>
    <scope>NUCLEOTIDE SEQUENCE [LARGE SCALE GENOMIC DNA]</scope>
    <source>
        <strain evidence="2 5">SJOD-M-33</strain>
        <strain evidence="3 4">SJOD-M-5</strain>
    </source>
</reference>
<comment type="caution">
    <text evidence="2">The sequence shown here is derived from an EMBL/GenBank/DDBJ whole genome shotgun (WGS) entry which is preliminary data.</text>
</comment>
<evidence type="ECO:0000313" key="4">
    <source>
        <dbReference type="Proteomes" id="UP000461010"/>
    </source>
</evidence>
<keyword evidence="4" id="KW-1185">Reference proteome</keyword>